<proteinExistence type="predicted"/>
<dbReference type="AlphaFoldDB" id="A0A5K7YC44"/>
<name>A0A5K7YC44_9BACT</name>
<organism evidence="1 2">
    <name type="scientific">Desulfosarcina alkanivorans</name>
    <dbReference type="NCBI Taxonomy" id="571177"/>
    <lineage>
        <taxon>Bacteria</taxon>
        <taxon>Pseudomonadati</taxon>
        <taxon>Thermodesulfobacteriota</taxon>
        <taxon>Desulfobacteria</taxon>
        <taxon>Desulfobacterales</taxon>
        <taxon>Desulfosarcinaceae</taxon>
        <taxon>Desulfosarcina</taxon>
    </lineage>
</organism>
<dbReference type="Proteomes" id="UP000427906">
    <property type="component" value="Chromosome"/>
</dbReference>
<gene>
    <name evidence="1" type="ORF">DSCA_06480</name>
</gene>
<sequence>MSFSTVQMHIVPDASRSNANPFLPPGSVFCLEYIVQYHPELLSHDLAVVDYRYPGLSVDVIKHAHENLRHSSASILASLCTAVDHPAQFDAYYRIVEFDYLAIFDSDAPPDNRFAADDAGDIGDVGISLDGDFCWSKPLFFDWSARGIEAGVIGSRIFVRLQDTVQSRFFPRDTLADTNLSEDVHFGGWFWFEGPCRARRILRHEEFKNHAVRNLRGASFLKKIDHSPVILFRGEADTVVEIFVRSDLVTAGTLIRIWPLNQEPAIPHAESQEIHWKGLSDRQETFRLKDSKYLGGMGSIKLEEKCHAMLIALLQPVDQGTADVVEPLELDLQLWQVDRVTKRRRNALSGKPIMGRQDFPDVYHACSALTIFKNGNIPEKKSGFSGESLEPFVLHGGASMKIVSEFDLIRFQAAKMYGQHD</sequence>
<keyword evidence="2" id="KW-1185">Reference proteome</keyword>
<protein>
    <submittedName>
        <fullName evidence="1">Uncharacterized protein</fullName>
    </submittedName>
</protein>
<evidence type="ECO:0000313" key="2">
    <source>
        <dbReference type="Proteomes" id="UP000427906"/>
    </source>
</evidence>
<accession>A0A5K7YC44</accession>
<evidence type="ECO:0000313" key="1">
    <source>
        <dbReference type="EMBL" id="BBO66718.1"/>
    </source>
</evidence>
<dbReference type="KEGG" id="dalk:DSCA_06480"/>
<dbReference type="EMBL" id="AP021874">
    <property type="protein sequence ID" value="BBO66718.1"/>
    <property type="molecule type" value="Genomic_DNA"/>
</dbReference>
<reference evidence="1 2" key="1">
    <citation type="submission" date="2019-11" db="EMBL/GenBank/DDBJ databases">
        <title>Comparative genomics of hydrocarbon-degrading Desulfosarcina strains.</title>
        <authorList>
            <person name="Watanabe M."/>
            <person name="Kojima H."/>
            <person name="Fukui M."/>
        </authorList>
    </citation>
    <scope>NUCLEOTIDE SEQUENCE [LARGE SCALE GENOMIC DNA]</scope>
    <source>
        <strain evidence="1 2">PL12</strain>
    </source>
</reference>